<feature type="transmembrane region" description="Helical" evidence="1">
    <location>
        <begin position="156"/>
        <end position="176"/>
    </location>
</feature>
<dbReference type="EMBL" id="FMYO01000001">
    <property type="protein sequence ID" value="SDB89148.1"/>
    <property type="molecule type" value="Genomic_DNA"/>
</dbReference>
<sequence length="185" mass="21631">MHQTVKTIFRLFFAGIIFLITVALFLSVFSKSQEILQADQAFQQAKQISLTSTPDKQLVLVSNNQRPDQAIYIVIAQNGYIAKLNCQHYLQDICTDAYNQSHTRQIRQLDLLKIGQQHYIQQVSYQDSLTRKQQQWSYSKPQIQQFYQADISDLKYHLFSMTLFALAALYVSIRIIRNFKKFMHG</sequence>
<proteinExistence type="predicted"/>
<organism evidence="2 3">
    <name type="scientific">Acinetobacter kookii</name>
    <dbReference type="NCBI Taxonomy" id="1226327"/>
    <lineage>
        <taxon>Bacteria</taxon>
        <taxon>Pseudomonadati</taxon>
        <taxon>Pseudomonadota</taxon>
        <taxon>Gammaproteobacteria</taxon>
        <taxon>Moraxellales</taxon>
        <taxon>Moraxellaceae</taxon>
        <taxon>Acinetobacter</taxon>
    </lineage>
</organism>
<dbReference type="OrthoDB" id="6711477at2"/>
<reference evidence="3" key="1">
    <citation type="submission" date="2016-09" db="EMBL/GenBank/DDBJ databases">
        <authorList>
            <person name="Varghese N."/>
            <person name="Submissions S."/>
        </authorList>
    </citation>
    <scope>NUCLEOTIDE SEQUENCE [LARGE SCALE GENOMIC DNA]</scope>
    <source>
        <strain evidence="3">ANC 4667</strain>
    </source>
</reference>
<dbReference type="Proteomes" id="UP000243468">
    <property type="component" value="Unassembled WGS sequence"/>
</dbReference>
<dbReference type="RefSeq" id="WP_092818720.1">
    <property type="nucleotide sequence ID" value="NZ_BAABKJ010000005.1"/>
</dbReference>
<gene>
    <name evidence="2" type="ORF">SAMN05421732_101678</name>
</gene>
<name>A0A1G6H4W3_9GAMM</name>
<evidence type="ECO:0000313" key="2">
    <source>
        <dbReference type="EMBL" id="SDB89148.1"/>
    </source>
</evidence>
<feature type="transmembrane region" description="Helical" evidence="1">
    <location>
        <begin position="7"/>
        <end position="29"/>
    </location>
</feature>
<protein>
    <submittedName>
        <fullName evidence="2">Uncharacterized protein</fullName>
    </submittedName>
</protein>
<keyword evidence="1" id="KW-0472">Membrane</keyword>
<accession>A0A1G6H4W3</accession>
<keyword evidence="1" id="KW-1133">Transmembrane helix</keyword>
<evidence type="ECO:0000256" key="1">
    <source>
        <dbReference type="SAM" id="Phobius"/>
    </source>
</evidence>
<keyword evidence="1" id="KW-0812">Transmembrane</keyword>
<dbReference type="AlphaFoldDB" id="A0A1G6H4W3"/>
<evidence type="ECO:0000313" key="3">
    <source>
        <dbReference type="Proteomes" id="UP000243468"/>
    </source>
</evidence>
<keyword evidence="3" id="KW-1185">Reference proteome</keyword>
<dbReference type="STRING" id="1226327.SAMN05421732_101678"/>